<feature type="domain" description="AMP-binding enzyme C-terminal" evidence="2">
    <location>
        <begin position="132"/>
        <end position="205"/>
    </location>
</feature>
<dbReference type="EMBL" id="JALJOV010000001">
    <property type="protein sequence ID" value="KAK9869097.1"/>
    <property type="molecule type" value="Genomic_DNA"/>
</dbReference>
<dbReference type="AlphaFoldDB" id="A0AAW1TGT4"/>
<evidence type="ECO:0000259" key="2">
    <source>
        <dbReference type="Pfam" id="PF13193"/>
    </source>
</evidence>
<keyword evidence="4" id="KW-1185">Reference proteome</keyword>
<dbReference type="Gene3D" id="3.30.300.30">
    <property type="match status" value="1"/>
</dbReference>
<proteinExistence type="predicted"/>
<comment type="caution">
    <text evidence="3">The sequence shown here is derived from an EMBL/GenBank/DDBJ whole genome shotgun (WGS) entry which is preliminary data.</text>
</comment>
<dbReference type="Proteomes" id="UP001485043">
    <property type="component" value="Unassembled WGS sequence"/>
</dbReference>
<dbReference type="InterPro" id="IPR025110">
    <property type="entry name" value="AMP-bd_C"/>
</dbReference>
<dbReference type="PANTHER" id="PTHR43767:SF10">
    <property type="entry name" value="SURFACTIN SYNTHASE SUBUNIT 1"/>
    <property type="match status" value="1"/>
</dbReference>
<dbReference type="InterPro" id="IPR050237">
    <property type="entry name" value="ATP-dep_AMP-bd_enzyme"/>
</dbReference>
<sequence>MVSMFQNLLKSIARMPETSIWKLPLVTLEERRQLQKFEVTAPVAAQLPDEMRLEPGHTAWPLCLDGNQQQLPLGVRGELFLGTGPRSMDLTAVGPLQSTGLLVRFMPDFSIQVIGQLDNKIAINAYPVQLEELEALVVSASLQVQEAAVMVHPDEKSGKECLVAFVSPPNVDMQALDLTFRKKYPLYMVPALFHGVERIPRLRNGQVFRGALPQPDWKKRREVPYTAPRSTLEIEVLGVTLPALGIFRERTIANLAVTIRKARVEQKNGVAKLSKGGRQPSFKRVGSKRQPLPPAPAPNARWAPSRSTTRETELASTRPGRLVLPGETTGLPRRESNVSSGAVTPESTSQASQVGLLSNER</sequence>
<protein>
    <recommendedName>
        <fullName evidence="2">AMP-binding enzyme C-terminal domain-containing protein</fullName>
    </recommendedName>
</protein>
<dbReference type="Pfam" id="PF13193">
    <property type="entry name" value="AMP-binding_C"/>
    <property type="match status" value="1"/>
</dbReference>
<reference evidence="3 4" key="1">
    <citation type="journal article" date="2024" name="Nat. Commun.">
        <title>Phylogenomics reveals the evolutionary origins of lichenization in chlorophyte algae.</title>
        <authorList>
            <person name="Puginier C."/>
            <person name="Libourel C."/>
            <person name="Otte J."/>
            <person name="Skaloud P."/>
            <person name="Haon M."/>
            <person name="Grisel S."/>
            <person name="Petersen M."/>
            <person name="Berrin J.G."/>
            <person name="Delaux P.M."/>
            <person name="Dal Grande F."/>
            <person name="Keller J."/>
        </authorList>
    </citation>
    <scope>NUCLEOTIDE SEQUENCE [LARGE SCALE GENOMIC DNA]</scope>
    <source>
        <strain evidence="3 4">SAG 2523</strain>
    </source>
</reference>
<organism evidence="3 4">
    <name type="scientific">Apatococcus fuscideae</name>
    <dbReference type="NCBI Taxonomy" id="2026836"/>
    <lineage>
        <taxon>Eukaryota</taxon>
        <taxon>Viridiplantae</taxon>
        <taxon>Chlorophyta</taxon>
        <taxon>core chlorophytes</taxon>
        <taxon>Trebouxiophyceae</taxon>
        <taxon>Chlorellales</taxon>
        <taxon>Chlorellaceae</taxon>
        <taxon>Apatococcus</taxon>
    </lineage>
</organism>
<dbReference type="GO" id="GO:0016877">
    <property type="term" value="F:ligase activity, forming carbon-sulfur bonds"/>
    <property type="evidence" value="ECO:0007669"/>
    <property type="project" value="UniProtKB-ARBA"/>
</dbReference>
<dbReference type="SUPFAM" id="SSF56801">
    <property type="entry name" value="Acetyl-CoA synthetase-like"/>
    <property type="match status" value="1"/>
</dbReference>
<dbReference type="PANTHER" id="PTHR43767">
    <property type="entry name" value="LONG-CHAIN-FATTY-ACID--COA LIGASE"/>
    <property type="match status" value="1"/>
</dbReference>
<gene>
    <name evidence="3" type="ORF">WJX84_012196</name>
</gene>
<evidence type="ECO:0000313" key="3">
    <source>
        <dbReference type="EMBL" id="KAK9869097.1"/>
    </source>
</evidence>
<name>A0AAW1TGT4_9CHLO</name>
<feature type="compositionally biased region" description="Polar residues" evidence="1">
    <location>
        <begin position="337"/>
        <end position="361"/>
    </location>
</feature>
<dbReference type="InterPro" id="IPR045851">
    <property type="entry name" value="AMP-bd_C_sf"/>
</dbReference>
<evidence type="ECO:0000256" key="1">
    <source>
        <dbReference type="SAM" id="MobiDB-lite"/>
    </source>
</evidence>
<accession>A0AAW1TGT4</accession>
<feature type="region of interest" description="Disordered" evidence="1">
    <location>
        <begin position="268"/>
        <end position="361"/>
    </location>
</feature>
<evidence type="ECO:0000313" key="4">
    <source>
        <dbReference type="Proteomes" id="UP001485043"/>
    </source>
</evidence>